<evidence type="ECO:0000313" key="3">
    <source>
        <dbReference type="EMBL" id="MFC6952636.1"/>
    </source>
</evidence>
<sequence length="405" mass="44119">MTDADADADDPSSPPDTDDDADSHVGPADELLGHDDAASSESTVLCPRCGEPLSEHAARDPLGKSEVGVCDDCYFDQFELVDAPDRLRVEVCARCGAVHRGNRWVDVGAQDYTDVAIDEVADSLAIHVDAHDITWQVDPEQVDQNNVKMHCSFSGVVRGQFREAHVTVPVSIARQTCQRCGRIAGDYYASVVQVRAVDRLPDTDEVERAKAIATELVADMEATGSRDAFVSEMADDGDGLNVKLSTTNLGKKVASKITEEFGGDWEDHETLVTEDEDGNEVYRVTYAVRLPEFRPGDVIDPEDDDGPILVRSVQGNLKGIRLATGERFEASYEVGDAPDARKLGTIDDGVPTTLVAYEDEHAVQVLDPETYQSTTIPRPDYLDADAGTEVPVLRHRNGLHVLPEE</sequence>
<comment type="caution">
    <text evidence="3">The sequence shown here is derived from an EMBL/GenBank/DDBJ whole genome shotgun (WGS) entry which is preliminary data.</text>
</comment>
<keyword evidence="4" id="KW-1185">Reference proteome</keyword>
<feature type="compositionally biased region" description="Acidic residues" evidence="1">
    <location>
        <begin position="1"/>
        <end position="21"/>
    </location>
</feature>
<dbReference type="RefSeq" id="WP_336349596.1">
    <property type="nucleotide sequence ID" value="NZ_JAZAQL010000001.1"/>
</dbReference>
<proteinExistence type="predicted"/>
<evidence type="ECO:0000313" key="4">
    <source>
        <dbReference type="Proteomes" id="UP001596395"/>
    </source>
</evidence>
<organism evidence="3 4">
    <name type="scientific">Halorubellus litoreus</name>
    <dbReference type="NCBI Taxonomy" id="755308"/>
    <lineage>
        <taxon>Archaea</taxon>
        <taxon>Methanobacteriati</taxon>
        <taxon>Methanobacteriota</taxon>
        <taxon>Stenosarchaea group</taxon>
        <taxon>Halobacteria</taxon>
        <taxon>Halobacteriales</taxon>
        <taxon>Halorubellaceae</taxon>
        <taxon>Halorubellus</taxon>
    </lineage>
</organism>
<dbReference type="Proteomes" id="UP001596395">
    <property type="component" value="Unassembled WGS sequence"/>
</dbReference>
<reference evidence="3 4" key="1">
    <citation type="journal article" date="2019" name="Int. J. Syst. Evol. Microbiol.">
        <title>The Global Catalogue of Microorganisms (GCM) 10K type strain sequencing project: providing services to taxonomists for standard genome sequencing and annotation.</title>
        <authorList>
            <consortium name="The Broad Institute Genomics Platform"/>
            <consortium name="The Broad Institute Genome Sequencing Center for Infectious Disease"/>
            <person name="Wu L."/>
            <person name="Ma J."/>
        </authorList>
    </citation>
    <scope>NUCLEOTIDE SEQUENCE [LARGE SCALE GENOMIC DNA]</scope>
    <source>
        <strain evidence="3 4">GX26</strain>
    </source>
</reference>
<evidence type="ECO:0000259" key="2">
    <source>
        <dbReference type="Pfam" id="PF04981"/>
    </source>
</evidence>
<dbReference type="InterPro" id="IPR039768">
    <property type="entry name" value="Nmd3"/>
</dbReference>
<feature type="domain" description="Nmd3 N-terminal" evidence="2">
    <location>
        <begin position="46"/>
        <end position="290"/>
    </location>
</feature>
<accession>A0ABD5VIC0</accession>
<dbReference type="InterPro" id="IPR007064">
    <property type="entry name" value="Nmd3_N"/>
</dbReference>
<dbReference type="AlphaFoldDB" id="A0ABD5VIC0"/>
<name>A0ABD5VIC0_9EURY</name>
<dbReference type="Pfam" id="PF04981">
    <property type="entry name" value="NMD3"/>
    <property type="match status" value="1"/>
</dbReference>
<dbReference type="PANTHER" id="PTHR12746">
    <property type="entry name" value="NONSENSE-MEDIATED MRNA DECAY PROTEIN 3"/>
    <property type="match status" value="1"/>
</dbReference>
<feature type="region of interest" description="Disordered" evidence="1">
    <location>
        <begin position="1"/>
        <end position="39"/>
    </location>
</feature>
<dbReference type="EMBL" id="JBHSXN010000001">
    <property type="protein sequence ID" value="MFC6952636.1"/>
    <property type="molecule type" value="Genomic_DNA"/>
</dbReference>
<dbReference type="PANTHER" id="PTHR12746:SF2">
    <property type="entry name" value="60S RIBOSOMAL EXPORT PROTEIN NMD3"/>
    <property type="match status" value="1"/>
</dbReference>
<protein>
    <submittedName>
        <fullName evidence="3">60S ribosomal export protein NMD3</fullName>
    </submittedName>
</protein>
<gene>
    <name evidence="3" type="ORF">ACFQGB_07140</name>
</gene>
<evidence type="ECO:0000256" key="1">
    <source>
        <dbReference type="SAM" id="MobiDB-lite"/>
    </source>
</evidence>